<organism evidence="4 5">
    <name type="scientific">Shimia aestuarii</name>
    <dbReference type="NCBI Taxonomy" id="254406"/>
    <lineage>
        <taxon>Bacteria</taxon>
        <taxon>Pseudomonadati</taxon>
        <taxon>Pseudomonadota</taxon>
        <taxon>Alphaproteobacteria</taxon>
        <taxon>Rhodobacterales</taxon>
        <taxon>Roseobacteraceae</taxon>
    </lineage>
</organism>
<accession>A0A1I4I2B9</accession>
<dbReference type="NCBIfam" id="NF004845">
    <property type="entry name" value="PRK06196.1"/>
    <property type="match status" value="1"/>
</dbReference>
<dbReference type="PRINTS" id="PR00081">
    <property type="entry name" value="GDHRDH"/>
</dbReference>
<dbReference type="AlphaFoldDB" id="A0A1I4I2B9"/>
<comment type="similarity">
    <text evidence="1">Belongs to the short-chain dehydrogenases/reductases (SDR) family.</text>
</comment>
<dbReference type="STRING" id="254406.SAMN04488042_101392"/>
<dbReference type="CDD" id="cd05327">
    <property type="entry name" value="retinol-DH_like_SDR_c_like"/>
    <property type="match status" value="1"/>
</dbReference>
<keyword evidence="2" id="KW-0560">Oxidoreductase</keyword>
<dbReference type="OrthoDB" id="9785826at2"/>
<dbReference type="Proteomes" id="UP000199144">
    <property type="component" value="Unassembled WGS sequence"/>
</dbReference>
<reference evidence="4 5" key="1">
    <citation type="submission" date="2016-10" db="EMBL/GenBank/DDBJ databases">
        <authorList>
            <person name="de Groot N.N."/>
        </authorList>
    </citation>
    <scope>NUCLEOTIDE SEQUENCE [LARGE SCALE GENOMIC DNA]</scope>
    <source>
        <strain evidence="4 5">DSM 15283</strain>
    </source>
</reference>
<name>A0A1I4I2B9_9RHOB</name>
<dbReference type="InterPro" id="IPR036291">
    <property type="entry name" value="NAD(P)-bd_dom_sf"/>
</dbReference>
<dbReference type="PANTHER" id="PTHR24320:SF148">
    <property type="entry name" value="NAD(P)-BINDING ROSSMANN-FOLD SUPERFAMILY PROTEIN"/>
    <property type="match status" value="1"/>
</dbReference>
<proteinExistence type="inferred from homology"/>
<sequence>MANADQVPVNSGFHAKSTGAEVLAEIDLAGKTAVVTGGYSGLGLETVRALANKGATVIVPVRSPEKAAETLATISGDVTALPMDLSDNRSIARFAGQVAEELSGLDLLINNAGIMACPLERVGPGWESQFGVNHMGHFALTKALMGLLAAAEAPRVVSLSSTGHKISPIRWDDIQYETSEYDKWQAYGQAKTANALFANALSRRLKVTNGLAFSVHPGGIFTPLQRHLPKEEMIALGWLGEDGEPSELAKQGFKTPEQGCSTTLWAATSPLLEGKAGVYCEDCDIAAPTDMYSPTARFFGVNAHATDDDAAERLWSVSEALLEVA</sequence>
<gene>
    <name evidence="4" type="ORF">SAMN04488042_101392</name>
</gene>
<dbReference type="FunFam" id="3.40.50.720:FF:000594">
    <property type="entry name" value="Short-chain oxidoreductase"/>
    <property type="match status" value="1"/>
</dbReference>
<dbReference type="GO" id="GO:0016491">
    <property type="term" value="F:oxidoreductase activity"/>
    <property type="evidence" value="ECO:0007669"/>
    <property type="project" value="UniProtKB-KW"/>
</dbReference>
<protein>
    <recommendedName>
        <fullName evidence="3">Probable oxidoreductase</fullName>
    </recommendedName>
</protein>
<keyword evidence="5" id="KW-1185">Reference proteome</keyword>
<dbReference type="SUPFAM" id="SSF51735">
    <property type="entry name" value="NAD(P)-binding Rossmann-fold domains"/>
    <property type="match status" value="1"/>
</dbReference>
<dbReference type="EMBL" id="FOTQ01000001">
    <property type="protein sequence ID" value="SFL48568.1"/>
    <property type="molecule type" value="Genomic_DNA"/>
</dbReference>
<evidence type="ECO:0000256" key="3">
    <source>
        <dbReference type="ARBA" id="ARBA00071493"/>
    </source>
</evidence>
<dbReference type="Gene3D" id="3.40.50.720">
    <property type="entry name" value="NAD(P)-binding Rossmann-like Domain"/>
    <property type="match status" value="1"/>
</dbReference>
<dbReference type="RefSeq" id="WP_093090366.1">
    <property type="nucleotide sequence ID" value="NZ_FOTQ01000001.1"/>
</dbReference>
<dbReference type="Pfam" id="PF00106">
    <property type="entry name" value="adh_short"/>
    <property type="match status" value="1"/>
</dbReference>
<dbReference type="PANTHER" id="PTHR24320">
    <property type="entry name" value="RETINOL DEHYDROGENASE"/>
    <property type="match status" value="1"/>
</dbReference>
<evidence type="ECO:0000313" key="5">
    <source>
        <dbReference type="Proteomes" id="UP000199144"/>
    </source>
</evidence>
<dbReference type="InterPro" id="IPR002347">
    <property type="entry name" value="SDR_fam"/>
</dbReference>
<evidence type="ECO:0000256" key="1">
    <source>
        <dbReference type="ARBA" id="ARBA00006484"/>
    </source>
</evidence>
<evidence type="ECO:0000256" key="2">
    <source>
        <dbReference type="ARBA" id="ARBA00023002"/>
    </source>
</evidence>
<evidence type="ECO:0000313" key="4">
    <source>
        <dbReference type="EMBL" id="SFL48568.1"/>
    </source>
</evidence>